<dbReference type="EMBL" id="BMXS01000007">
    <property type="protein sequence ID" value="GGX91229.1"/>
    <property type="molecule type" value="Genomic_DNA"/>
</dbReference>
<dbReference type="InterPro" id="IPR031893">
    <property type="entry name" value="Phage_tail_APC"/>
</dbReference>
<evidence type="ECO:0000313" key="4">
    <source>
        <dbReference type="Proteomes" id="UP000653056"/>
    </source>
</evidence>
<gene>
    <name evidence="3" type="ORF">GCM10007160_18410</name>
</gene>
<organism evidence="3 4">
    <name type="scientific">Litchfieldella qijiaojingensis</name>
    <dbReference type="NCBI Taxonomy" id="980347"/>
    <lineage>
        <taxon>Bacteria</taxon>
        <taxon>Pseudomonadati</taxon>
        <taxon>Pseudomonadota</taxon>
        <taxon>Gammaproteobacteria</taxon>
        <taxon>Oceanospirillales</taxon>
        <taxon>Halomonadaceae</taxon>
        <taxon>Litchfieldella</taxon>
    </lineage>
</organism>
<dbReference type="Gene3D" id="6.10.140.1310">
    <property type="match status" value="1"/>
</dbReference>
<sequence length="81" mass="9419">MANIQFKTPEEAESERLEEAKNKARRERNEKLRESDVEVLRALESGKPVPKNLKDYRQSLRDLPEQAGFPKSVSWPNKPNL</sequence>
<evidence type="ECO:0000313" key="3">
    <source>
        <dbReference type="EMBL" id="GGX91229.1"/>
    </source>
</evidence>
<feature type="region of interest" description="Disordered" evidence="1">
    <location>
        <begin position="58"/>
        <end position="81"/>
    </location>
</feature>
<keyword evidence="4" id="KW-1185">Reference proteome</keyword>
<comment type="caution">
    <text evidence="3">The sequence shown here is derived from an EMBL/GenBank/DDBJ whole genome shotgun (WGS) entry which is preliminary data.</text>
</comment>
<dbReference type="Proteomes" id="UP000653056">
    <property type="component" value="Unassembled WGS sequence"/>
</dbReference>
<reference evidence="4" key="1">
    <citation type="journal article" date="2019" name="Int. J. Syst. Evol. Microbiol.">
        <title>The Global Catalogue of Microorganisms (GCM) 10K type strain sequencing project: providing services to taxonomists for standard genome sequencing and annotation.</title>
        <authorList>
            <consortium name="The Broad Institute Genomics Platform"/>
            <consortium name="The Broad Institute Genome Sequencing Center for Infectious Disease"/>
            <person name="Wu L."/>
            <person name="Ma J."/>
        </authorList>
    </citation>
    <scope>NUCLEOTIDE SEQUENCE [LARGE SCALE GENOMIC DNA]</scope>
    <source>
        <strain evidence="4">KCTC 22228</strain>
    </source>
</reference>
<evidence type="ECO:0000256" key="1">
    <source>
        <dbReference type="SAM" id="MobiDB-lite"/>
    </source>
</evidence>
<feature type="compositionally biased region" description="Basic and acidic residues" evidence="1">
    <location>
        <begin position="8"/>
        <end position="33"/>
    </location>
</feature>
<proteinExistence type="predicted"/>
<accession>A0ABQ2YPN5</accession>
<name>A0ABQ2YPN5_9GAMM</name>
<dbReference type="Pfam" id="PF16778">
    <property type="entry name" value="Phage_tail_APC"/>
    <property type="match status" value="1"/>
</dbReference>
<evidence type="ECO:0000259" key="2">
    <source>
        <dbReference type="Pfam" id="PF16778"/>
    </source>
</evidence>
<protein>
    <recommendedName>
        <fullName evidence="2">Phage tail assembly chaperone-like domain-containing protein</fullName>
    </recommendedName>
</protein>
<feature type="region of interest" description="Disordered" evidence="1">
    <location>
        <begin position="1"/>
        <end position="33"/>
    </location>
</feature>
<dbReference type="RefSeq" id="WP_189468419.1">
    <property type="nucleotide sequence ID" value="NZ_BMXS01000007.1"/>
</dbReference>
<feature type="domain" description="Phage tail assembly chaperone-like" evidence="2">
    <location>
        <begin position="23"/>
        <end position="80"/>
    </location>
</feature>